<keyword evidence="4" id="KW-0274">FAD</keyword>
<dbReference type="Proteomes" id="UP000268094">
    <property type="component" value="Unassembled WGS sequence"/>
</dbReference>
<name>A0A3A8I230_9BACT</name>
<evidence type="ECO:0000256" key="4">
    <source>
        <dbReference type="ARBA" id="ARBA00022827"/>
    </source>
</evidence>
<dbReference type="InterPro" id="IPR031656">
    <property type="entry name" value="DAO_C"/>
</dbReference>
<dbReference type="GO" id="GO:0046168">
    <property type="term" value="P:glycerol-3-phosphate catabolic process"/>
    <property type="evidence" value="ECO:0007669"/>
    <property type="project" value="TreeGrafter"/>
</dbReference>
<organism evidence="9 10">
    <name type="scientific">Corallococcus terminator</name>
    <dbReference type="NCBI Taxonomy" id="2316733"/>
    <lineage>
        <taxon>Bacteria</taxon>
        <taxon>Pseudomonadati</taxon>
        <taxon>Myxococcota</taxon>
        <taxon>Myxococcia</taxon>
        <taxon>Myxococcales</taxon>
        <taxon>Cystobacterineae</taxon>
        <taxon>Myxococcaceae</taxon>
        <taxon>Corallococcus</taxon>
    </lineage>
</organism>
<dbReference type="SUPFAM" id="SSF51905">
    <property type="entry name" value="FAD/NAD(P)-binding domain"/>
    <property type="match status" value="1"/>
</dbReference>
<dbReference type="PROSITE" id="PS00977">
    <property type="entry name" value="FAD_G3PDH_1"/>
    <property type="match status" value="1"/>
</dbReference>
<reference evidence="10" key="1">
    <citation type="submission" date="2018-09" db="EMBL/GenBank/DDBJ databases">
        <authorList>
            <person name="Livingstone P.G."/>
            <person name="Whitworth D.E."/>
        </authorList>
    </citation>
    <scope>NUCLEOTIDE SEQUENCE [LARGE SCALE GENOMIC DNA]</scope>
    <source>
        <strain evidence="10">CA054A</strain>
    </source>
</reference>
<comment type="similarity">
    <text evidence="2 6">Belongs to the FAD-dependent glycerol-3-phosphate dehydrogenase family.</text>
</comment>
<dbReference type="InterPro" id="IPR038299">
    <property type="entry name" value="DAO_C_sf"/>
</dbReference>
<evidence type="ECO:0000256" key="6">
    <source>
        <dbReference type="RuleBase" id="RU361217"/>
    </source>
</evidence>
<evidence type="ECO:0000259" key="8">
    <source>
        <dbReference type="Pfam" id="PF16901"/>
    </source>
</evidence>
<dbReference type="InterPro" id="IPR006076">
    <property type="entry name" value="FAD-dep_OxRdtase"/>
</dbReference>
<comment type="catalytic activity">
    <reaction evidence="6">
        <text>a quinone + sn-glycerol 3-phosphate = dihydroxyacetone phosphate + a quinol</text>
        <dbReference type="Rhea" id="RHEA:18977"/>
        <dbReference type="ChEBI" id="CHEBI:24646"/>
        <dbReference type="ChEBI" id="CHEBI:57597"/>
        <dbReference type="ChEBI" id="CHEBI:57642"/>
        <dbReference type="ChEBI" id="CHEBI:132124"/>
        <dbReference type="EC" id="1.1.5.3"/>
    </reaction>
</comment>
<evidence type="ECO:0000256" key="1">
    <source>
        <dbReference type="ARBA" id="ARBA00001974"/>
    </source>
</evidence>
<dbReference type="Pfam" id="PF16901">
    <property type="entry name" value="DAO_C"/>
    <property type="match status" value="1"/>
</dbReference>
<evidence type="ECO:0000313" key="9">
    <source>
        <dbReference type="EMBL" id="RKG76726.1"/>
    </source>
</evidence>
<dbReference type="Gene3D" id="3.30.9.10">
    <property type="entry name" value="D-Amino Acid Oxidase, subunit A, domain 2"/>
    <property type="match status" value="1"/>
</dbReference>
<keyword evidence="5 6" id="KW-0560">Oxidoreductase</keyword>
<dbReference type="PANTHER" id="PTHR11985">
    <property type="entry name" value="GLYCEROL-3-PHOSPHATE DEHYDROGENASE"/>
    <property type="match status" value="1"/>
</dbReference>
<evidence type="ECO:0000256" key="2">
    <source>
        <dbReference type="ARBA" id="ARBA00007330"/>
    </source>
</evidence>
<evidence type="ECO:0000256" key="3">
    <source>
        <dbReference type="ARBA" id="ARBA00022630"/>
    </source>
</evidence>
<keyword evidence="3 6" id="KW-0285">Flavoprotein</keyword>
<dbReference type="Gene3D" id="3.50.50.60">
    <property type="entry name" value="FAD/NAD(P)-binding domain"/>
    <property type="match status" value="1"/>
</dbReference>
<protein>
    <recommendedName>
        <fullName evidence="6">Glycerol-3-phosphate dehydrogenase</fullName>
        <ecNumber evidence="6">1.1.5.3</ecNumber>
    </recommendedName>
</protein>
<dbReference type="InterPro" id="IPR036188">
    <property type="entry name" value="FAD/NAD-bd_sf"/>
</dbReference>
<comment type="cofactor">
    <cofactor evidence="1 6">
        <name>FAD</name>
        <dbReference type="ChEBI" id="CHEBI:57692"/>
    </cofactor>
</comment>
<accession>A0A3A8I230</accession>
<proteinExistence type="inferred from homology"/>
<evidence type="ECO:0000256" key="5">
    <source>
        <dbReference type="ARBA" id="ARBA00023002"/>
    </source>
</evidence>
<feature type="domain" description="FAD dependent oxidoreductase" evidence="7">
    <location>
        <begin position="36"/>
        <end position="397"/>
    </location>
</feature>
<dbReference type="EMBL" id="RAVZ01000298">
    <property type="protein sequence ID" value="RKG76726.1"/>
    <property type="molecule type" value="Genomic_DNA"/>
</dbReference>
<dbReference type="RefSeq" id="WP_120544388.1">
    <property type="nucleotide sequence ID" value="NZ_RAVZ01000298.1"/>
</dbReference>
<sequence>MRSESAVLRSLPALTIPSPPPSRAERLRALGAESFDLLVIGGGVTGAGAARDAALRGLKVALVEREDFASGTSSRSSRLIHGGLRYLEHGHLGLVFESSIERRRLLTLAPHLVRPLAFVWPVYAGARVPRWKLNAGLMLYDALSLFRNVKAYQRLSLKQVLAAEPGIRSEGLKGGARYYDAATDDARLTLANALGASEAGAVVLNHASVKRLVLEDGKATGAVVVDHLTGAEHTVRARAVVNATGPWSDEIRQLDAGTTRSGPAVRGSKGVHIAVPRSRLSIQDALTLLSPVDGRVMFILPADGFTLIGTTETATRAHPAEVRASESDVAYLLASANAFFPEAQLTRDDLVSAWAGIRPLAASGYHGNTDAGSASREHAIDVSPSGVLAISGGKLTTFRVMARDVVNAVERHLSMPHRKSTTDARPLPGGDIAKLATEFAAAREEVGDVATAEHLVRAYGSRWRAVWALARETPELAEPLVEGLPYRLAEAAWGVSHEMVQTLADLLIRRLKVAFETRDQGRSAAVRAASVMAPLLGWDAEQTERQLAAYDVDAQRIFGVDPADA</sequence>
<comment type="caution">
    <text evidence="9">The sequence shown here is derived from an EMBL/GenBank/DDBJ whole genome shotgun (WGS) entry which is preliminary data.</text>
</comment>
<feature type="domain" description="Alpha-glycerophosphate oxidase C-terminal" evidence="8">
    <location>
        <begin position="420"/>
        <end position="542"/>
    </location>
</feature>
<dbReference type="SUPFAM" id="SSF54373">
    <property type="entry name" value="FAD-linked reductases, C-terminal domain"/>
    <property type="match status" value="1"/>
</dbReference>
<dbReference type="PRINTS" id="PR01001">
    <property type="entry name" value="FADG3PDH"/>
</dbReference>
<dbReference type="AlphaFoldDB" id="A0A3A8I230"/>
<gene>
    <name evidence="9" type="ORF">D7V88_31885</name>
</gene>
<dbReference type="EC" id="1.1.5.3" evidence="6"/>
<dbReference type="GO" id="GO:0009331">
    <property type="term" value="C:glycerol-3-phosphate dehydrogenase (FAD) complex"/>
    <property type="evidence" value="ECO:0007669"/>
    <property type="project" value="UniProtKB-UniRule"/>
</dbReference>
<dbReference type="NCBIfam" id="NF009906">
    <property type="entry name" value="PRK13369.1"/>
    <property type="match status" value="1"/>
</dbReference>
<evidence type="ECO:0000313" key="10">
    <source>
        <dbReference type="Proteomes" id="UP000268094"/>
    </source>
</evidence>
<dbReference type="Gene3D" id="1.10.8.870">
    <property type="entry name" value="Alpha-glycerophosphate oxidase, cap domain"/>
    <property type="match status" value="1"/>
</dbReference>
<dbReference type="PANTHER" id="PTHR11985:SF15">
    <property type="entry name" value="GLYCEROL-3-PHOSPHATE DEHYDROGENASE, MITOCHONDRIAL"/>
    <property type="match status" value="1"/>
</dbReference>
<dbReference type="InterPro" id="IPR000447">
    <property type="entry name" value="G3P_DH_FAD-dep"/>
</dbReference>
<dbReference type="NCBIfam" id="NF008899">
    <property type="entry name" value="PRK12266.1"/>
    <property type="match status" value="1"/>
</dbReference>
<dbReference type="OrthoDB" id="9766796at2"/>
<keyword evidence="10" id="KW-1185">Reference proteome</keyword>
<dbReference type="Pfam" id="PF01266">
    <property type="entry name" value="DAO"/>
    <property type="match status" value="1"/>
</dbReference>
<dbReference type="GO" id="GO:0004368">
    <property type="term" value="F:glycerol-3-phosphate dehydrogenase (quinone) activity"/>
    <property type="evidence" value="ECO:0007669"/>
    <property type="project" value="UniProtKB-EC"/>
</dbReference>
<evidence type="ECO:0000259" key="7">
    <source>
        <dbReference type="Pfam" id="PF01266"/>
    </source>
</evidence>